<accession>A0A016WIM8</accession>
<dbReference type="Proteomes" id="UP000024635">
    <property type="component" value="Unassembled WGS sequence"/>
</dbReference>
<evidence type="ECO:0000313" key="2">
    <source>
        <dbReference type="Proteomes" id="UP000024635"/>
    </source>
</evidence>
<sequence>MCYIIFHTKTVSSFPDNITRLIPEVGDGGVLLSGCGRFQRMAQNGTEAQTRLTHAPSDVDAQHSFSLPF</sequence>
<name>A0A016WIM8_9BILA</name>
<keyword evidence="2" id="KW-1185">Reference proteome</keyword>
<comment type="caution">
    <text evidence="1">The sequence shown here is derived from an EMBL/GenBank/DDBJ whole genome shotgun (WGS) entry which is preliminary data.</text>
</comment>
<reference evidence="2" key="1">
    <citation type="journal article" date="2015" name="Nat. Genet.">
        <title>The genome and transcriptome of the zoonotic hookworm Ancylostoma ceylanicum identify infection-specific gene families.</title>
        <authorList>
            <person name="Schwarz E.M."/>
            <person name="Hu Y."/>
            <person name="Antoshechkin I."/>
            <person name="Miller M.M."/>
            <person name="Sternberg P.W."/>
            <person name="Aroian R.V."/>
        </authorList>
    </citation>
    <scope>NUCLEOTIDE SEQUENCE</scope>
    <source>
        <strain evidence="2">HY135</strain>
    </source>
</reference>
<gene>
    <name evidence="1" type="primary">Acey_s0675.g1427</name>
    <name evidence="1" type="ORF">Y032_0675g1427</name>
</gene>
<organism evidence="1 2">
    <name type="scientific">Ancylostoma ceylanicum</name>
    <dbReference type="NCBI Taxonomy" id="53326"/>
    <lineage>
        <taxon>Eukaryota</taxon>
        <taxon>Metazoa</taxon>
        <taxon>Ecdysozoa</taxon>
        <taxon>Nematoda</taxon>
        <taxon>Chromadorea</taxon>
        <taxon>Rhabditida</taxon>
        <taxon>Rhabditina</taxon>
        <taxon>Rhabditomorpha</taxon>
        <taxon>Strongyloidea</taxon>
        <taxon>Ancylostomatidae</taxon>
        <taxon>Ancylostomatinae</taxon>
        <taxon>Ancylostoma</taxon>
    </lineage>
</organism>
<dbReference type="AlphaFoldDB" id="A0A016WIM8"/>
<dbReference type="EMBL" id="JARK01000275">
    <property type="protein sequence ID" value="EYC39112.1"/>
    <property type="molecule type" value="Genomic_DNA"/>
</dbReference>
<protein>
    <submittedName>
        <fullName evidence="1">Uncharacterized protein</fullName>
    </submittedName>
</protein>
<evidence type="ECO:0000313" key="1">
    <source>
        <dbReference type="EMBL" id="EYC39112.1"/>
    </source>
</evidence>
<proteinExistence type="predicted"/>